<organism evidence="4 5">
    <name type="scientific">Promicromonospora umidemergens</name>
    <dbReference type="NCBI Taxonomy" id="629679"/>
    <lineage>
        <taxon>Bacteria</taxon>
        <taxon>Bacillati</taxon>
        <taxon>Actinomycetota</taxon>
        <taxon>Actinomycetes</taxon>
        <taxon>Micrococcales</taxon>
        <taxon>Promicromonosporaceae</taxon>
        <taxon>Promicromonospora</taxon>
    </lineage>
</organism>
<dbReference type="InterPro" id="IPR003488">
    <property type="entry name" value="DprA"/>
</dbReference>
<dbReference type="Proteomes" id="UP001500843">
    <property type="component" value="Unassembled WGS sequence"/>
</dbReference>
<dbReference type="EMBL" id="BAABHM010000011">
    <property type="protein sequence ID" value="GAA4704507.1"/>
    <property type="molecule type" value="Genomic_DNA"/>
</dbReference>
<name>A0ABP8XEE9_9MICO</name>
<gene>
    <name evidence="4" type="primary">dprA_1</name>
    <name evidence="4" type="ORF">GCM10023198_27740</name>
</gene>
<comment type="caution">
    <text evidence="4">The sequence shown here is derived from an EMBL/GenBank/DDBJ whole genome shotgun (WGS) entry which is preliminary data.</text>
</comment>
<feature type="compositionally biased region" description="Pro residues" evidence="2">
    <location>
        <begin position="324"/>
        <end position="333"/>
    </location>
</feature>
<accession>A0ABP8XEE9</accession>
<protein>
    <submittedName>
        <fullName evidence="4">DNA-processing protein DprA</fullName>
    </submittedName>
</protein>
<feature type="domain" description="Smf/DprA SLOG" evidence="3">
    <location>
        <begin position="90"/>
        <end position="300"/>
    </location>
</feature>
<reference evidence="5" key="1">
    <citation type="journal article" date="2019" name="Int. J. Syst. Evol. Microbiol.">
        <title>The Global Catalogue of Microorganisms (GCM) 10K type strain sequencing project: providing services to taxonomists for standard genome sequencing and annotation.</title>
        <authorList>
            <consortium name="The Broad Institute Genomics Platform"/>
            <consortium name="The Broad Institute Genome Sequencing Center for Infectious Disease"/>
            <person name="Wu L."/>
            <person name="Ma J."/>
        </authorList>
    </citation>
    <scope>NUCLEOTIDE SEQUENCE [LARGE SCALE GENOMIC DNA]</scope>
    <source>
        <strain evidence="5">JCM 17975</strain>
    </source>
</reference>
<dbReference type="PANTHER" id="PTHR43022:SF1">
    <property type="entry name" value="PROTEIN SMF"/>
    <property type="match status" value="1"/>
</dbReference>
<dbReference type="PANTHER" id="PTHR43022">
    <property type="entry name" value="PROTEIN SMF"/>
    <property type="match status" value="1"/>
</dbReference>
<dbReference type="Gene3D" id="3.40.50.450">
    <property type="match status" value="1"/>
</dbReference>
<dbReference type="RefSeq" id="WP_253867943.1">
    <property type="nucleotide sequence ID" value="NZ_BAABHM010000011.1"/>
</dbReference>
<evidence type="ECO:0000313" key="4">
    <source>
        <dbReference type="EMBL" id="GAA4704507.1"/>
    </source>
</evidence>
<evidence type="ECO:0000259" key="3">
    <source>
        <dbReference type="Pfam" id="PF02481"/>
    </source>
</evidence>
<dbReference type="SUPFAM" id="SSF102405">
    <property type="entry name" value="MCP/YpsA-like"/>
    <property type="match status" value="1"/>
</dbReference>
<keyword evidence="5" id="KW-1185">Reference proteome</keyword>
<comment type="similarity">
    <text evidence="1">Belongs to the DprA/Smf family.</text>
</comment>
<evidence type="ECO:0000313" key="5">
    <source>
        <dbReference type="Proteomes" id="UP001500843"/>
    </source>
</evidence>
<evidence type="ECO:0000256" key="1">
    <source>
        <dbReference type="ARBA" id="ARBA00006525"/>
    </source>
</evidence>
<feature type="region of interest" description="Disordered" evidence="2">
    <location>
        <begin position="302"/>
        <end position="341"/>
    </location>
</feature>
<dbReference type="Pfam" id="PF02481">
    <property type="entry name" value="DNA_processg_A"/>
    <property type="match status" value="1"/>
</dbReference>
<evidence type="ECO:0000256" key="2">
    <source>
        <dbReference type="SAM" id="MobiDB-lite"/>
    </source>
</evidence>
<sequence length="341" mass="35524">MSQDIDEIANMATDERTARIILALGCVPGDELAARLVAEQGALDTVHQFAGAIDPNQHVAQWLDRITQRLDLAGVNDVLSQTRDLGLGTLIPSDPGWPALAGDTTAHPLVLWTLGNPSVLVDRQPRVAVVGHRVPTDYGQRVTRDLATDLAMRGVTVVTAGGQGIDTAAAIGTAAGEGRCVAVLPGGLDHPYPSSNAGLFHWITTDGGVLVSADPPGQKSSLDRLALRNRLVAALSDAVVVTESGHRSPALKIAHEALRLARPVGAVPGEITSPGSGGTNELLRQHTARMITHGSDVMNLITAPRPATPSAVAGDRSSRHDPSMPRPPEPGPPLSAAMIPL</sequence>
<proteinExistence type="inferred from homology"/>
<dbReference type="InterPro" id="IPR057666">
    <property type="entry name" value="DrpA_SLOG"/>
</dbReference>